<organism evidence="1 2">
    <name type="scientific">Sphingomonas paeninsulae</name>
    <dbReference type="NCBI Taxonomy" id="2319844"/>
    <lineage>
        <taxon>Bacteria</taxon>
        <taxon>Pseudomonadati</taxon>
        <taxon>Pseudomonadota</taxon>
        <taxon>Alphaproteobacteria</taxon>
        <taxon>Sphingomonadales</taxon>
        <taxon>Sphingomonadaceae</taxon>
        <taxon>Sphingomonas</taxon>
    </lineage>
</organism>
<accession>A0A494T8I8</accession>
<dbReference type="KEGG" id="spha:D3Y57_06275"/>
<dbReference type="Proteomes" id="UP000276254">
    <property type="component" value="Chromosome"/>
</dbReference>
<evidence type="ECO:0000313" key="1">
    <source>
        <dbReference type="EMBL" id="AYJ85649.1"/>
    </source>
</evidence>
<name>A0A494T8I8_SPHPE</name>
<dbReference type="AlphaFoldDB" id="A0A494T8I8"/>
<evidence type="ECO:0000313" key="2">
    <source>
        <dbReference type="Proteomes" id="UP000276254"/>
    </source>
</evidence>
<dbReference type="EMBL" id="CP032829">
    <property type="protein sequence ID" value="AYJ85649.1"/>
    <property type="molecule type" value="Genomic_DNA"/>
</dbReference>
<gene>
    <name evidence="1" type="ORF">D3Y57_06275</name>
</gene>
<keyword evidence="2" id="KW-1185">Reference proteome</keyword>
<protein>
    <submittedName>
        <fullName evidence="1">Uncharacterized protein</fullName>
    </submittedName>
</protein>
<reference evidence="1 2" key="1">
    <citation type="submission" date="2018-09" db="EMBL/GenBank/DDBJ databases">
        <title>Sphingomonas peninsula sp. nov., isolated from fildes peninsula, Antarctic soil.</title>
        <authorList>
            <person name="Yingchao G."/>
        </authorList>
    </citation>
    <scope>NUCLEOTIDE SEQUENCE [LARGE SCALE GENOMIC DNA]</scope>
    <source>
        <strain evidence="1 2">YZ-8</strain>
    </source>
</reference>
<sequence>MFPQAVIKPISALAPPITTPIAKTLSTDPEADRLSMLNRLAKTYGLMRRRCQQQSRKARRPIRSLWNVSIARKAKLGGSDRGADYGCLRK</sequence>
<proteinExistence type="predicted"/>